<evidence type="ECO:0000313" key="1">
    <source>
        <dbReference type="EMBL" id="NMM47753.1"/>
    </source>
</evidence>
<dbReference type="PROSITE" id="PS51257">
    <property type="entry name" value="PROKAR_LIPOPROTEIN"/>
    <property type="match status" value="1"/>
</dbReference>
<reference evidence="1 2" key="1">
    <citation type="submission" date="2020-04" db="EMBL/GenBank/DDBJ databases">
        <title>Flammeovirgaceae bacterium KN852 isolated from deep sea.</title>
        <authorList>
            <person name="Zhang D.-C."/>
        </authorList>
    </citation>
    <scope>NUCLEOTIDE SEQUENCE [LARGE SCALE GENOMIC DNA]</scope>
    <source>
        <strain evidence="1 2">KN852</strain>
    </source>
</reference>
<sequence>MKQFFISILFLSILVSSCSKDDNSIYAEYEFINEYTATITVGGVVGIEDRTFIIGEIYKGTVLDSETIKIKIAESSEMNKNCPNSWCYQEYVNVPKEYLKLVD</sequence>
<evidence type="ECO:0000313" key="2">
    <source>
        <dbReference type="Proteomes" id="UP000559010"/>
    </source>
</evidence>
<dbReference type="RefSeq" id="WP_169678594.1">
    <property type="nucleotide sequence ID" value="NZ_JABBNU010000003.1"/>
</dbReference>
<dbReference type="Proteomes" id="UP000559010">
    <property type="component" value="Unassembled WGS sequence"/>
</dbReference>
<protein>
    <submittedName>
        <fullName evidence="1">Uncharacterized protein</fullName>
    </submittedName>
</protein>
<gene>
    <name evidence="1" type="ORF">HH304_05025</name>
</gene>
<organism evidence="1 2">
    <name type="scientific">Marinigracilibium pacificum</name>
    <dbReference type="NCBI Taxonomy" id="2729599"/>
    <lineage>
        <taxon>Bacteria</taxon>
        <taxon>Pseudomonadati</taxon>
        <taxon>Bacteroidota</taxon>
        <taxon>Cytophagia</taxon>
        <taxon>Cytophagales</taxon>
        <taxon>Flammeovirgaceae</taxon>
        <taxon>Marinigracilibium</taxon>
    </lineage>
</organism>
<dbReference type="AlphaFoldDB" id="A0A848ITF2"/>
<dbReference type="EMBL" id="JABBNU010000003">
    <property type="protein sequence ID" value="NMM47753.1"/>
    <property type="molecule type" value="Genomic_DNA"/>
</dbReference>
<name>A0A848ITF2_9BACT</name>
<comment type="caution">
    <text evidence="1">The sequence shown here is derived from an EMBL/GenBank/DDBJ whole genome shotgun (WGS) entry which is preliminary data.</text>
</comment>
<accession>A0A848ITF2</accession>
<keyword evidence="2" id="KW-1185">Reference proteome</keyword>
<proteinExistence type="predicted"/>